<name>A0A059U6D5_TMEEL</name>
<protein>
    <submittedName>
        <fullName evidence="2">Uncharacterized protein</fullName>
    </submittedName>
</protein>
<keyword evidence="1" id="KW-0812">Transmembrane</keyword>
<sequence length="333" mass="38626">MKNNCLKSKKYILVTLFIGISFNIYILISILKRPQQLSNIFNRYINLPSDISYGTEVCQTTTNLLDRRKKITIITRNSKLMISQLTRKNGLLSISEDKKKKLYSEMTIKINSLDLDIDVIENFMNTVSKIVKEINKKDNVPKISENSEYFKDSESSGSSRAHIFTRLSESSGSLKKIDFDKEKHITHEFPYLYNYETTSLFGPSISNNDLKIILTSLIEYLIKNYKLRTYQQTQEIIERVSEPLIPPSTSNLRRNRMGGIMHEIGEPSMDTVQTSVHINQTAETTIPFINNRINYSSILRRSFHFVFQQFYTAGFNYSFNYSVNLLKRIIIGN</sequence>
<geneLocation type="plastid" evidence="2"/>
<proteinExistence type="predicted"/>
<organism evidence="2">
    <name type="scientific">Tmesipteris elongata</name>
    <name type="common">Slender fork-fern</name>
    <dbReference type="NCBI Taxonomy" id="50272"/>
    <lineage>
        <taxon>Eukaryota</taxon>
        <taxon>Viridiplantae</taxon>
        <taxon>Streptophyta</taxon>
        <taxon>Embryophyta</taxon>
        <taxon>Tracheophyta</taxon>
        <taxon>Polypodiopsida</taxon>
        <taxon>Ophioglossidae</taxon>
        <taxon>Psilotales</taxon>
        <taxon>Psilotaceae</taxon>
        <taxon>Tmesipteris</taxon>
    </lineage>
</organism>
<keyword evidence="1" id="KW-0472">Membrane</keyword>
<dbReference type="AlphaFoldDB" id="A0A059U6D5"/>
<dbReference type="EMBL" id="KJ569699">
    <property type="protein sequence ID" value="AHZ58034.1"/>
    <property type="molecule type" value="Genomic_DNA"/>
</dbReference>
<evidence type="ECO:0000313" key="2">
    <source>
        <dbReference type="EMBL" id="AHZ58034.1"/>
    </source>
</evidence>
<reference evidence="2" key="1">
    <citation type="journal article" date="2014" name="Genome Biol. Evol.">
        <title>Two new fern chloroplasts and decelerated evolution linked to the long generation time in tree ferns.</title>
        <authorList>
            <person name="Zhong B."/>
            <person name="Fong R."/>
            <person name="Collins L.J."/>
            <person name="McLenachan P.A."/>
            <person name="Penny D."/>
        </authorList>
    </citation>
    <scope>NUCLEOTIDE SEQUENCE</scope>
</reference>
<gene>
    <name evidence="2" type="primary">orf344</name>
</gene>
<keyword evidence="1" id="KW-1133">Transmembrane helix</keyword>
<feature type="transmembrane region" description="Helical" evidence="1">
    <location>
        <begin position="12"/>
        <end position="31"/>
    </location>
</feature>
<evidence type="ECO:0000256" key="1">
    <source>
        <dbReference type="SAM" id="Phobius"/>
    </source>
</evidence>
<accession>A0A059U6D5</accession>
<keyword evidence="2" id="KW-0934">Plastid</keyword>